<organism evidence="2">
    <name type="scientific">Rosellinia necatrix</name>
    <name type="common">White root-rot fungus</name>
    <dbReference type="NCBI Taxonomy" id="77044"/>
    <lineage>
        <taxon>Eukaryota</taxon>
        <taxon>Fungi</taxon>
        <taxon>Dikarya</taxon>
        <taxon>Ascomycota</taxon>
        <taxon>Pezizomycotina</taxon>
        <taxon>Sordariomycetes</taxon>
        <taxon>Xylariomycetidae</taxon>
        <taxon>Xylariales</taxon>
        <taxon>Xylariaceae</taxon>
        <taxon>Rosellinia</taxon>
    </lineage>
</organism>
<evidence type="ECO:0000313" key="2">
    <source>
        <dbReference type="EMBL" id="GAP88914.2"/>
    </source>
</evidence>
<dbReference type="STRING" id="77044.A0A1W2TKV0"/>
<proteinExistence type="predicted"/>
<feature type="compositionally biased region" description="Acidic residues" evidence="1">
    <location>
        <begin position="385"/>
        <end position="396"/>
    </location>
</feature>
<accession>A0A1W2TKV0</accession>
<name>A0A1W2TKV0_ROSNE</name>
<dbReference type="AlphaFoldDB" id="A0A1W2TKV0"/>
<feature type="region of interest" description="Disordered" evidence="1">
    <location>
        <begin position="42"/>
        <end position="71"/>
    </location>
</feature>
<dbReference type="OMA" id="HESRYEV"/>
<evidence type="ECO:0000256" key="1">
    <source>
        <dbReference type="SAM" id="MobiDB-lite"/>
    </source>
</evidence>
<sequence>MELSAHQMSLEPFGAYGCCYLRHHRQQEMELGTQPLSYTLTRQASNCGGDGDGDDDDGGNRGSCDGANARWGPGPSCYYSRAQDPCPGTTAAGHDSSPQGTSNADAAVATAHEQPSSPSPEDEEEGKEEEEGEEEEEGRQTASAVAAPPAPCPPCCVLAPPAIAAATPPPLALQHAGAKRPRAADDVDGEGTATLSSKKRRLLLRLVTSRLSRPFSLPATHILIRESGRDTTMPALHRIQRLASLGSVRRAITGGGGGGGGAALLVRKAAILNRVRHLAAGVVVARGHMAGAAGGGVWRPQYAAGFHPRVALGQHQQHQQQSHYCPPPYQQQQNYGVNATTTGGPDTRWASGGGGAHTSSAATTHHPRQKETPATGFPPPIADADASDEDEEEEDNTAFPAAGFHDRYYAELSDDDVDDVYADFGVLFGNPGGGGSSSPAEEPSYEEYLDELDGIPWVF</sequence>
<feature type="compositionally biased region" description="Acidic residues" evidence="1">
    <location>
        <begin position="120"/>
        <end position="137"/>
    </location>
</feature>
<keyword evidence="3" id="KW-1185">Reference proteome</keyword>
<feature type="compositionally biased region" description="Low complexity" evidence="1">
    <location>
        <begin position="314"/>
        <end position="335"/>
    </location>
</feature>
<feature type="region of interest" description="Disordered" evidence="1">
    <location>
        <begin position="87"/>
        <end position="149"/>
    </location>
</feature>
<dbReference type="OrthoDB" id="5387995at2759"/>
<gene>
    <name evidence="2" type="ORF">SAMD00023353_1700190</name>
</gene>
<protein>
    <submittedName>
        <fullName evidence="2">Uncharacterized protein</fullName>
    </submittedName>
</protein>
<dbReference type="Proteomes" id="UP000054516">
    <property type="component" value="Unassembled WGS sequence"/>
</dbReference>
<feature type="region of interest" description="Disordered" evidence="1">
    <location>
        <begin position="312"/>
        <end position="396"/>
    </location>
</feature>
<feature type="region of interest" description="Disordered" evidence="1">
    <location>
        <begin position="173"/>
        <end position="192"/>
    </location>
</feature>
<reference evidence="2" key="1">
    <citation type="submission" date="2016-03" db="EMBL/GenBank/DDBJ databases">
        <title>Draft genome sequence of Rosellinia necatrix.</title>
        <authorList>
            <person name="Kanematsu S."/>
        </authorList>
    </citation>
    <scope>NUCLEOTIDE SEQUENCE [LARGE SCALE GENOMIC DNA]</scope>
    <source>
        <strain evidence="2">W97</strain>
    </source>
</reference>
<evidence type="ECO:0000313" key="3">
    <source>
        <dbReference type="Proteomes" id="UP000054516"/>
    </source>
</evidence>
<dbReference type="EMBL" id="DF977462">
    <property type="protein sequence ID" value="GAP88914.2"/>
    <property type="molecule type" value="Genomic_DNA"/>
</dbReference>